<protein>
    <submittedName>
        <fullName evidence="1">Uncharacterized protein</fullName>
    </submittedName>
</protein>
<evidence type="ECO:0000313" key="2">
    <source>
        <dbReference type="Proteomes" id="UP001430953"/>
    </source>
</evidence>
<gene>
    <name evidence="1" type="ORF">PUN28_018601</name>
</gene>
<dbReference type="EMBL" id="JADYXP020000023">
    <property type="protein sequence ID" value="KAL0102177.1"/>
    <property type="molecule type" value="Genomic_DNA"/>
</dbReference>
<dbReference type="Proteomes" id="UP001430953">
    <property type="component" value="Unassembled WGS sequence"/>
</dbReference>
<organism evidence="1 2">
    <name type="scientific">Cardiocondyla obscurior</name>
    <dbReference type="NCBI Taxonomy" id="286306"/>
    <lineage>
        <taxon>Eukaryota</taxon>
        <taxon>Metazoa</taxon>
        <taxon>Ecdysozoa</taxon>
        <taxon>Arthropoda</taxon>
        <taxon>Hexapoda</taxon>
        <taxon>Insecta</taxon>
        <taxon>Pterygota</taxon>
        <taxon>Neoptera</taxon>
        <taxon>Endopterygota</taxon>
        <taxon>Hymenoptera</taxon>
        <taxon>Apocrita</taxon>
        <taxon>Aculeata</taxon>
        <taxon>Formicoidea</taxon>
        <taxon>Formicidae</taxon>
        <taxon>Myrmicinae</taxon>
        <taxon>Cardiocondyla</taxon>
    </lineage>
</organism>
<keyword evidence="2" id="KW-1185">Reference proteome</keyword>
<accession>A0AAW2EKK6</accession>
<reference evidence="1 2" key="1">
    <citation type="submission" date="2023-03" db="EMBL/GenBank/DDBJ databases">
        <title>High recombination rates correlate with genetic variation in Cardiocondyla obscurior ants.</title>
        <authorList>
            <person name="Errbii M."/>
        </authorList>
    </citation>
    <scope>NUCLEOTIDE SEQUENCE [LARGE SCALE GENOMIC DNA]</scope>
    <source>
        <strain evidence="1">Alpha-2009</strain>
        <tissue evidence="1">Whole body</tissue>
    </source>
</reference>
<evidence type="ECO:0000313" key="1">
    <source>
        <dbReference type="EMBL" id="KAL0102177.1"/>
    </source>
</evidence>
<name>A0AAW2EKK6_9HYME</name>
<dbReference type="AlphaFoldDB" id="A0AAW2EKK6"/>
<comment type="caution">
    <text evidence="1">The sequence shown here is derived from an EMBL/GenBank/DDBJ whole genome shotgun (WGS) entry which is preliminary data.</text>
</comment>
<proteinExistence type="predicted"/>
<sequence length="84" mass="8975">MEPTTGRHAYDVADIDPGRCNLATGGGSGDGDGLDDGAAVVAAPRRRSLISTWPDIARYHSRSWTGELRDDRCVFPVFRACAAP</sequence>